<dbReference type="NCBIfam" id="TIGR00621">
    <property type="entry name" value="ssb"/>
    <property type="match status" value="1"/>
</dbReference>
<proteinExistence type="inferred from homology"/>
<dbReference type="CDD" id="cd04496">
    <property type="entry name" value="SSB_OBF"/>
    <property type="match status" value="1"/>
</dbReference>
<evidence type="ECO:0000313" key="5">
    <source>
        <dbReference type="EMBL" id="BDY12274.1"/>
    </source>
</evidence>
<feature type="region of interest" description="Disordered" evidence="4">
    <location>
        <begin position="84"/>
        <end position="169"/>
    </location>
</feature>
<comment type="function">
    <text evidence="2">Plays an important role in DNA replication, recombination and repair. Binds to ssDNA and to an array of partner proteins to recruit them to their sites of action during DNA metabolism.</text>
</comment>
<keyword evidence="2" id="KW-0234">DNA repair</keyword>
<feature type="compositionally biased region" description="Low complexity" evidence="4">
    <location>
        <begin position="134"/>
        <end position="155"/>
    </location>
</feature>
<keyword evidence="2" id="KW-0235">DNA replication</keyword>
<dbReference type="EMBL" id="AP027370">
    <property type="protein sequence ID" value="BDY12274.1"/>
    <property type="molecule type" value="Genomic_DNA"/>
</dbReference>
<name>A0ABN6WT82_9BACT</name>
<comment type="subunit">
    <text evidence="2">Homotetramer.</text>
</comment>
<dbReference type="SUPFAM" id="SSF50249">
    <property type="entry name" value="Nucleic acid-binding proteins"/>
    <property type="match status" value="1"/>
</dbReference>
<dbReference type="RefSeq" id="WP_286337475.1">
    <property type="nucleotide sequence ID" value="NZ_AP027370.1"/>
</dbReference>
<protein>
    <recommendedName>
        <fullName evidence="2 3">Single-stranded DNA-binding protein</fullName>
        <shortName evidence="2">SSB</shortName>
    </recommendedName>
</protein>
<dbReference type="PROSITE" id="PS50935">
    <property type="entry name" value="SSB"/>
    <property type="match status" value="1"/>
</dbReference>
<dbReference type="NCBIfam" id="NF006297">
    <property type="entry name" value="PRK08486.1"/>
    <property type="match status" value="1"/>
</dbReference>
<keyword evidence="2" id="KW-0233">DNA recombination</keyword>
<dbReference type="InterPro" id="IPR012340">
    <property type="entry name" value="NA-bd_OB-fold"/>
</dbReference>
<dbReference type="PANTHER" id="PTHR10302:SF27">
    <property type="entry name" value="SINGLE-STRANDED DNA-BINDING PROTEIN"/>
    <property type="match status" value="1"/>
</dbReference>
<dbReference type="Pfam" id="PF00436">
    <property type="entry name" value="SSB"/>
    <property type="match status" value="1"/>
</dbReference>
<accession>A0ABN6WT82</accession>
<evidence type="ECO:0000256" key="1">
    <source>
        <dbReference type="ARBA" id="ARBA00023125"/>
    </source>
</evidence>
<evidence type="ECO:0000256" key="3">
    <source>
        <dbReference type="PIRNR" id="PIRNR002070"/>
    </source>
</evidence>
<feature type="short sequence motif" description="Important for interaction with partner proteins" evidence="2">
    <location>
        <begin position="164"/>
        <end position="169"/>
    </location>
</feature>
<gene>
    <name evidence="5" type="primary">ssb</name>
    <name evidence="5" type="ORF">HCR_05860</name>
</gene>
<dbReference type="HAMAP" id="MF_00984">
    <property type="entry name" value="SSB"/>
    <property type="match status" value="1"/>
</dbReference>
<dbReference type="PANTHER" id="PTHR10302">
    <property type="entry name" value="SINGLE-STRANDED DNA-BINDING PROTEIN"/>
    <property type="match status" value="1"/>
</dbReference>
<comment type="caution">
    <text evidence="2">Lacks conserved residue(s) required for the propagation of feature annotation.</text>
</comment>
<sequence length="169" mass="18993">MFNKVILIGNLTRDVELRYLPSGQALAKCGIATNRRFKDASGMQKDETMFIDFTVWGRSAEVANQYLKKGSRVLLEGRLTLEQWTDQSGQKRSRHSITVENLKMLDRKGDNEGYGQQPPAQGGYSEPTAPSYNQQQPSHSAPAQPQQPTQQQPVQELPSIDIDEDDIPF</sequence>
<keyword evidence="1 2" id="KW-0238">DNA-binding</keyword>
<reference evidence="5 6" key="1">
    <citation type="submission" date="2023-03" db="EMBL/GenBank/DDBJ databases">
        <title>Description of Hydrogenimonas sp. ISO32.</title>
        <authorList>
            <person name="Mino S."/>
            <person name="Fukazawa S."/>
            <person name="Sawabe T."/>
        </authorList>
    </citation>
    <scope>NUCLEOTIDE SEQUENCE [LARGE SCALE GENOMIC DNA]</scope>
    <source>
        <strain evidence="5 6">ISO32</strain>
    </source>
</reference>
<dbReference type="InterPro" id="IPR011344">
    <property type="entry name" value="ssDNA-bd"/>
</dbReference>
<dbReference type="Proteomes" id="UP001321445">
    <property type="component" value="Chromosome"/>
</dbReference>
<evidence type="ECO:0000256" key="2">
    <source>
        <dbReference type="HAMAP-Rule" id="MF_00984"/>
    </source>
</evidence>
<dbReference type="PIRSF" id="PIRSF002070">
    <property type="entry name" value="SSB"/>
    <property type="match status" value="1"/>
</dbReference>
<keyword evidence="6" id="KW-1185">Reference proteome</keyword>
<dbReference type="GO" id="GO:0003677">
    <property type="term" value="F:DNA binding"/>
    <property type="evidence" value="ECO:0007669"/>
    <property type="project" value="UniProtKB-KW"/>
</dbReference>
<feature type="compositionally biased region" description="Low complexity" evidence="4">
    <location>
        <begin position="113"/>
        <end position="124"/>
    </location>
</feature>
<keyword evidence="2" id="KW-0227">DNA damage</keyword>
<dbReference type="InterPro" id="IPR000424">
    <property type="entry name" value="Primosome_PriB/ssb"/>
</dbReference>
<dbReference type="Gene3D" id="2.40.50.140">
    <property type="entry name" value="Nucleic acid-binding proteins"/>
    <property type="match status" value="1"/>
</dbReference>
<evidence type="ECO:0000313" key="6">
    <source>
        <dbReference type="Proteomes" id="UP001321445"/>
    </source>
</evidence>
<organism evidence="5 6">
    <name type="scientific">Hydrogenimonas cancrithermarum</name>
    <dbReference type="NCBI Taxonomy" id="2993563"/>
    <lineage>
        <taxon>Bacteria</taxon>
        <taxon>Pseudomonadati</taxon>
        <taxon>Campylobacterota</taxon>
        <taxon>Epsilonproteobacteria</taxon>
        <taxon>Campylobacterales</taxon>
        <taxon>Hydrogenimonadaceae</taxon>
        <taxon>Hydrogenimonas</taxon>
    </lineage>
</organism>
<evidence type="ECO:0000256" key="4">
    <source>
        <dbReference type="SAM" id="MobiDB-lite"/>
    </source>
</evidence>